<reference evidence="2 3" key="1">
    <citation type="submission" date="2018-03" db="EMBL/GenBank/DDBJ databases">
        <title>Genomic Encyclopedia of Archaeal and Bacterial Type Strains, Phase II (KMG-II): from individual species to whole genera.</title>
        <authorList>
            <person name="Goeker M."/>
        </authorList>
    </citation>
    <scope>NUCLEOTIDE SEQUENCE [LARGE SCALE GENOMIC DNA]</scope>
    <source>
        <strain evidence="2 3">DSM 27929</strain>
    </source>
</reference>
<name>A0A2T0WMY1_9BACT</name>
<protein>
    <submittedName>
        <fullName evidence="2">Uncharacterized protein</fullName>
    </submittedName>
</protein>
<accession>A0A2T0WMY1</accession>
<organism evidence="2 3">
    <name type="scientific">Mongoliibacter ruber</name>
    <dbReference type="NCBI Taxonomy" id="1750599"/>
    <lineage>
        <taxon>Bacteria</taxon>
        <taxon>Pseudomonadati</taxon>
        <taxon>Bacteroidota</taxon>
        <taxon>Cytophagia</taxon>
        <taxon>Cytophagales</taxon>
        <taxon>Cyclobacteriaceae</taxon>
        <taxon>Mongoliibacter</taxon>
    </lineage>
</organism>
<dbReference type="EMBL" id="PVTR01000005">
    <property type="protein sequence ID" value="PRY88050.1"/>
    <property type="molecule type" value="Genomic_DNA"/>
</dbReference>
<dbReference type="AlphaFoldDB" id="A0A2T0WMY1"/>
<feature type="region of interest" description="Disordered" evidence="1">
    <location>
        <begin position="94"/>
        <end position="127"/>
    </location>
</feature>
<gene>
    <name evidence="2" type="ORF">CLW00_105171</name>
</gene>
<evidence type="ECO:0000313" key="3">
    <source>
        <dbReference type="Proteomes" id="UP000238157"/>
    </source>
</evidence>
<dbReference type="Proteomes" id="UP000238157">
    <property type="component" value="Unassembled WGS sequence"/>
</dbReference>
<proteinExistence type="predicted"/>
<keyword evidence="3" id="KW-1185">Reference proteome</keyword>
<evidence type="ECO:0000313" key="2">
    <source>
        <dbReference type="EMBL" id="PRY88050.1"/>
    </source>
</evidence>
<dbReference type="OrthoDB" id="982326at2"/>
<comment type="caution">
    <text evidence="2">The sequence shown here is derived from an EMBL/GenBank/DDBJ whole genome shotgun (WGS) entry which is preliminary data.</text>
</comment>
<dbReference type="RefSeq" id="WP_106133542.1">
    <property type="nucleotide sequence ID" value="NZ_PVTR01000005.1"/>
</dbReference>
<evidence type="ECO:0000256" key="1">
    <source>
        <dbReference type="SAM" id="MobiDB-lite"/>
    </source>
</evidence>
<sequence>MDIWTYDERYFVGFIIEDGQLTATKHPEGYDFNQNARKIGLNGENLDTTCKHVVSITTVVTIVSAGGSSHISYENETSVHMVCSEGSLGNNHGSNGNTGITYPFNSGDDRGGGGTSTPNGQPYTPPKVKAPLILKKMKCSDLSNNHNEPSNDQWSFRNSNYGLTYNEIISQRENRSWSFMNSQQGGPNIRYISDPLNPKIIIDLRHLLIVGKLGRAAGESIEIVQWIKNDPSGYDDQDFYSNELGYSFFQHYGEAIKYNPNAIADYLISFLNNPKFRNSVSSPERCK</sequence>